<name>A1CTM1_ASPCL</name>
<dbReference type="InterPro" id="IPR057948">
    <property type="entry name" value="TPR_TRIP12_N"/>
</dbReference>
<keyword evidence="9" id="KW-0436">Ligase</keyword>
<keyword evidence="4" id="KW-0808">Transferase</keyword>
<dbReference type="OMA" id="AEPLSQF"/>
<dbReference type="CDD" id="cd00078">
    <property type="entry name" value="HECTc"/>
    <property type="match status" value="1"/>
</dbReference>
<reference evidence="9 10" key="1">
    <citation type="journal article" date="2008" name="PLoS Genet.">
        <title>Genomic islands in the pathogenic filamentous fungus Aspergillus fumigatus.</title>
        <authorList>
            <person name="Fedorova N.D."/>
            <person name="Khaldi N."/>
            <person name="Joardar V.S."/>
            <person name="Maiti R."/>
            <person name="Amedeo P."/>
            <person name="Anderson M.J."/>
            <person name="Crabtree J."/>
            <person name="Silva J.C."/>
            <person name="Badger J.H."/>
            <person name="Albarraq A."/>
            <person name="Angiuoli S."/>
            <person name="Bussey H."/>
            <person name="Bowyer P."/>
            <person name="Cotty P.J."/>
            <person name="Dyer P.S."/>
            <person name="Egan A."/>
            <person name="Galens K."/>
            <person name="Fraser-Liggett C.M."/>
            <person name="Haas B.J."/>
            <person name="Inman J.M."/>
            <person name="Kent R."/>
            <person name="Lemieux S."/>
            <person name="Malavazi I."/>
            <person name="Orvis J."/>
            <person name="Roemer T."/>
            <person name="Ronning C.M."/>
            <person name="Sundaram J.P."/>
            <person name="Sutton G."/>
            <person name="Turner G."/>
            <person name="Venter J.C."/>
            <person name="White O.R."/>
            <person name="Whitty B.R."/>
            <person name="Youngman P."/>
            <person name="Wolfe K.H."/>
            <person name="Goldman G.H."/>
            <person name="Wortman J.R."/>
            <person name="Jiang B."/>
            <person name="Denning D.W."/>
            <person name="Nierman W.C."/>
        </authorList>
    </citation>
    <scope>NUCLEOTIDE SEQUENCE [LARGE SCALE GENOMIC DNA]</scope>
    <source>
        <strain evidence="10">ATCC 1007 / CBS 513.65 / DSM 816 / NCTC 3887 / NRRL 1</strain>
    </source>
</reference>
<dbReference type="SUPFAM" id="SSF56204">
    <property type="entry name" value="Hect, E3 ligase catalytic domain"/>
    <property type="match status" value="1"/>
</dbReference>
<feature type="compositionally biased region" description="Low complexity" evidence="7">
    <location>
        <begin position="1161"/>
        <end position="1178"/>
    </location>
</feature>
<evidence type="ECO:0000313" key="9">
    <source>
        <dbReference type="EMBL" id="EAW06658.1"/>
    </source>
</evidence>
<evidence type="ECO:0000256" key="1">
    <source>
        <dbReference type="ARBA" id="ARBA00000885"/>
    </source>
</evidence>
<comment type="similarity">
    <text evidence="2">Belongs to the UPL family. K-HECT subfamily.</text>
</comment>
<dbReference type="EC" id="2.3.2.26" evidence="3"/>
<feature type="compositionally biased region" description="Polar residues" evidence="7">
    <location>
        <begin position="91"/>
        <end position="101"/>
    </location>
</feature>
<proteinExistence type="inferred from homology"/>
<dbReference type="Proteomes" id="UP000006701">
    <property type="component" value="Unassembled WGS sequence"/>
</dbReference>
<evidence type="ECO:0000256" key="5">
    <source>
        <dbReference type="ARBA" id="ARBA00022786"/>
    </source>
</evidence>
<dbReference type="SUPFAM" id="SSF48371">
    <property type="entry name" value="ARM repeat"/>
    <property type="match status" value="1"/>
</dbReference>
<dbReference type="GeneID" id="4700333"/>
<gene>
    <name evidence="9" type="ORF">ACLA_083530</name>
</gene>
<feature type="region of interest" description="Disordered" evidence="7">
    <location>
        <begin position="1257"/>
        <end position="1292"/>
    </location>
</feature>
<comment type="catalytic activity">
    <reaction evidence="1">
        <text>S-ubiquitinyl-[E2 ubiquitin-conjugating enzyme]-L-cysteine + [acceptor protein]-L-lysine = [E2 ubiquitin-conjugating enzyme]-L-cysteine + N(6)-ubiquitinyl-[acceptor protein]-L-lysine.</text>
        <dbReference type="EC" id="2.3.2.26"/>
    </reaction>
</comment>
<feature type="compositionally biased region" description="Basic residues" evidence="7">
    <location>
        <begin position="115"/>
        <end position="124"/>
    </location>
</feature>
<dbReference type="KEGG" id="act:ACLA_083530"/>
<evidence type="ECO:0000259" key="8">
    <source>
        <dbReference type="PROSITE" id="PS50237"/>
    </source>
</evidence>
<dbReference type="Gene3D" id="1.25.10.10">
    <property type="entry name" value="Leucine-rich Repeat Variant"/>
    <property type="match status" value="1"/>
</dbReference>
<evidence type="ECO:0000256" key="3">
    <source>
        <dbReference type="ARBA" id="ARBA00012485"/>
    </source>
</evidence>
<feature type="compositionally biased region" description="Basic and acidic residues" evidence="7">
    <location>
        <begin position="1045"/>
        <end position="1067"/>
    </location>
</feature>
<dbReference type="InterPro" id="IPR011989">
    <property type="entry name" value="ARM-like"/>
</dbReference>
<dbReference type="OrthoDB" id="423283at2759"/>
<dbReference type="PROSITE" id="PS50237">
    <property type="entry name" value="HECT"/>
    <property type="match status" value="1"/>
</dbReference>
<dbReference type="EMBL" id="DS027060">
    <property type="protein sequence ID" value="EAW06658.1"/>
    <property type="molecule type" value="Genomic_DNA"/>
</dbReference>
<feature type="region of interest" description="Disordered" evidence="7">
    <location>
        <begin position="1"/>
        <end position="202"/>
    </location>
</feature>
<dbReference type="InterPro" id="IPR000569">
    <property type="entry name" value="HECT_dom"/>
</dbReference>
<dbReference type="Pfam" id="PF25579">
    <property type="entry name" value="TPR_TRIP12_N"/>
    <property type="match status" value="1"/>
</dbReference>
<evidence type="ECO:0000256" key="4">
    <source>
        <dbReference type="ARBA" id="ARBA00022679"/>
    </source>
</evidence>
<feature type="compositionally biased region" description="Basic and acidic residues" evidence="7">
    <location>
        <begin position="705"/>
        <end position="714"/>
    </location>
</feature>
<evidence type="ECO:0000313" key="10">
    <source>
        <dbReference type="Proteomes" id="UP000006701"/>
    </source>
</evidence>
<dbReference type="GO" id="GO:0043161">
    <property type="term" value="P:proteasome-mediated ubiquitin-dependent protein catabolic process"/>
    <property type="evidence" value="ECO:0007669"/>
    <property type="project" value="TreeGrafter"/>
</dbReference>
<dbReference type="GO" id="GO:0061630">
    <property type="term" value="F:ubiquitin protein ligase activity"/>
    <property type="evidence" value="ECO:0007669"/>
    <property type="project" value="UniProtKB-EC"/>
</dbReference>
<dbReference type="VEuPathDB" id="FungiDB:ACLA_083530"/>
<feature type="region of interest" description="Disordered" evidence="7">
    <location>
        <begin position="1021"/>
        <end position="1188"/>
    </location>
</feature>
<accession>A1CTM1</accession>
<dbReference type="Gene3D" id="3.90.1750.10">
    <property type="entry name" value="Hect, E3 ligase catalytic domains"/>
    <property type="match status" value="1"/>
</dbReference>
<dbReference type="GO" id="GO:0016874">
    <property type="term" value="F:ligase activity"/>
    <property type="evidence" value="ECO:0007669"/>
    <property type="project" value="UniProtKB-KW"/>
</dbReference>
<dbReference type="STRING" id="344612.A1CTM1"/>
<feature type="compositionally biased region" description="Basic and acidic residues" evidence="7">
    <location>
        <begin position="164"/>
        <end position="174"/>
    </location>
</feature>
<dbReference type="PANTHER" id="PTHR45670:SF1">
    <property type="entry name" value="E3 UBIQUITIN-PROTEIN LIGASE HECTD1"/>
    <property type="match status" value="1"/>
</dbReference>
<dbReference type="Pfam" id="PF00632">
    <property type="entry name" value="HECT"/>
    <property type="match status" value="1"/>
</dbReference>
<feature type="domain" description="HECT" evidence="8">
    <location>
        <begin position="1461"/>
        <end position="1817"/>
    </location>
</feature>
<dbReference type="InterPro" id="IPR016024">
    <property type="entry name" value="ARM-type_fold"/>
</dbReference>
<dbReference type="InterPro" id="IPR045322">
    <property type="entry name" value="HECTD1/TRIP12-like"/>
</dbReference>
<feature type="compositionally biased region" description="Acidic residues" evidence="7">
    <location>
        <begin position="734"/>
        <end position="762"/>
    </location>
</feature>
<feature type="compositionally biased region" description="Low complexity" evidence="7">
    <location>
        <begin position="13"/>
        <end position="35"/>
    </location>
</feature>
<dbReference type="eggNOG" id="KOG0170">
    <property type="taxonomic scope" value="Eukaryota"/>
</dbReference>
<feature type="region of interest" description="Disordered" evidence="7">
    <location>
        <begin position="705"/>
        <end position="776"/>
    </location>
</feature>
<dbReference type="SMART" id="SM00119">
    <property type="entry name" value="HECTc"/>
    <property type="match status" value="1"/>
</dbReference>
<evidence type="ECO:0000256" key="7">
    <source>
        <dbReference type="SAM" id="MobiDB-lite"/>
    </source>
</evidence>
<keyword evidence="5 6" id="KW-0833">Ubl conjugation pathway</keyword>
<dbReference type="Gene3D" id="3.30.2160.10">
    <property type="entry name" value="Hect, E3 ligase catalytic domain"/>
    <property type="match status" value="1"/>
</dbReference>
<dbReference type="HOGENOM" id="CLU_000366_1_1_1"/>
<dbReference type="RefSeq" id="XP_001268084.1">
    <property type="nucleotide sequence ID" value="XM_001268083.1"/>
</dbReference>
<keyword evidence="10" id="KW-1185">Reference proteome</keyword>
<evidence type="ECO:0000256" key="2">
    <source>
        <dbReference type="ARBA" id="ARBA00006331"/>
    </source>
</evidence>
<feature type="compositionally biased region" description="Acidic residues" evidence="7">
    <location>
        <begin position="1101"/>
        <end position="1116"/>
    </location>
</feature>
<evidence type="ECO:0000256" key="6">
    <source>
        <dbReference type="PROSITE-ProRule" id="PRU00104"/>
    </source>
</evidence>
<protein>
    <recommendedName>
        <fullName evidence="3">HECT-type E3 ubiquitin transferase</fullName>
        <ecNumber evidence="3">2.3.2.26</ecNumber>
    </recommendedName>
</protein>
<dbReference type="InterPro" id="IPR035983">
    <property type="entry name" value="Hect_E3_ubiquitin_ligase"/>
</dbReference>
<feature type="active site" description="Glycyl thioester intermediate" evidence="6">
    <location>
        <position position="1784"/>
    </location>
</feature>
<sequence>MSSRITRSAARLAADPHSSSGSGPSPSNPAAGSAPTRKRKSQARRDRSLDAPEEINPSSPPRKTKKQRLTPSSQPAAAPAPTRRGTRNRPSMSQPGSSSNAPEEPSTTQTSPPPSRRKSSRHGGKISQDHLPATQSPPPRRQKKRASKMNPDVIMKEAEEEMESHDPTADRETSPSDDSNDGTTPSGMDDDDADLFHNSLFGSRSPLGLQSTLRALSGMMSGMSSRLREILSHLRMKDDPSIQLIALQELSDLLLVSNEDNLSGQFSPDPYVKELVSLMQPNEFGEENPEIMLLACRCLANLMEALRGSVANVVYGGAVPILCQKLLDIQFIDLAEQALSTLAKVSVDFPASIVREGGLTACLTYLDFFPTSTQRTAVTTAANCCRNLPHDAFPVVRDVMPTLLNVLASNDPKVVEQGCLCVSRIVESFKYKPEKLEELIEPAMLKAVLRLLLPGTTNLIGPHIHTQFLRVLAIVSKASPRLSVELLRMHVVDTLYQILTGVSPPENLETTGVKMDSVLVMQALIHRPREQVFETLNVICELLPEVPDRHGSSVDRMLASSAADNSALESKSTQGQQSAEKRRSLLMECTVELKRFAMILLPTLTDAYSSTVNLGVRQKVLLAQLKMLHNLDAALIEEALRSVPYASFLAAILSQKDHPSLVSLALRCAELLFKRLEHVYQYQFHREGVVSEIVRLAETPLATDKQLKSSHDSPDLVPMDISSDSPRKPKSITSEDEAHDFDRQADEDDDDEQDDENEDISDSESSSSFSSPYNTTRMEDASKDLAIRDARAFVELYEASEAKAMRDKALQILTELQHLAADIEACYLGDGDGDGLPLFTKLAYYFDGDALESITSSELLNSGVINVLLDVFGDLKSPSMREARAAFLQAFMGSTISAKAQSQSTATTPFSVLIQKLQDLLSRTEHFEVITVSHNSLENTRSNATHMLGKQLRLKLVADEDSDIPRPYRNIMVSIHAIATFKSLDDFLHPRISLSDRPKPSRSRDTILSQIASAARLRDQLTGGGEFHGSDLLNPSRASGSTHQESGHEGSRAPDKSSSAERPDPASRAKPSGGQLPAPEGHNEEHDDEPLECADERHLSEDDEDEDDDDDEEAGEELNAIVDDLEDDLSEDHHHDPTAVNMEVASTGKITARKEDGTRVATPSQSTPASKSSASIPTMAANPTGSSNSLATAGRPFASYAAAMTAIPQDWHIEFSVDDKPVSSDTTIYRAVHHNREHVDASARNVWSAVHTVKFKRVGGPPPPEPSTLTANSVEASSGDGTEMPSSLSKDPTTAPILRLLRSLHEMNATLDDILAETKELVALKPEPLAQFINTKLTAKLNRQLEEPLIVASSCLPSWSEDLARLFPFLFPFETRHLFLQSTAFGYSRAMMRWQNSQNAEDTRHDHRRDDRPFLGRLQRQKVRISRSRILESAMKVMELYGSSPSVLEVEYFEEVGTGLGPTLEFYSTVSKEFSKKKLKIWRENDCNNDEEFAFGRRGLFPAPMSEEQAASESGKRQLSLFKTLGKFVARSMLDSRIIDISFNPAFFRIADSGSSVAPSLGTVKAVDRDLANSLLLLKRFASVKKTIEGDKSLSKAQKSQALQNVEVDGVKVEDLSLDFTLPGYPSIELIDNGSNIPVTTDNVDQYVDRVVDMTLGRGVQHQVDAFRAGFSQVFPYSALRTFTPSELVMLFGRAEEDWTIETLMDSIKADHGFNMDSKSVRNLLQTMSELDTQQRRDFLQFVTGSPKLPIGGFKSLTPIFTVVCRPSEPPYTPDDYLPSVMTCVNYLKLPDYSCLDVLRERLSVAIKEGQGAFHLS</sequence>
<dbReference type="Gene3D" id="3.30.2410.10">
    <property type="entry name" value="Hect, E3 ligase catalytic domain"/>
    <property type="match status" value="1"/>
</dbReference>
<feature type="compositionally biased region" description="Polar residues" evidence="7">
    <location>
        <begin position="1267"/>
        <end position="1292"/>
    </location>
</feature>
<dbReference type="eggNOG" id="KOG0168">
    <property type="taxonomic scope" value="Eukaryota"/>
</dbReference>
<organism evidence="9 10">
    <name type="scientific">Aspergillus clavatus (strain ATCC 1007 / CBS 513.65 / DSM 816 / NCTC 3887 / NRRL 1 / QM 1276 / 107)</name>
    <dbReference type="NCBI Taxonomy" id="344612"/>
    <lineage>
        <taxon>Eukaryota</taxon>
        <taxon>Fungi</taxon>
        <taxon>Dikarya</taxon>
        <taxon>Ascomycota</taxon>
        <taxon>Pezizomycotina</taxon>
        <taxon>Eurotiomycetes</taxon>
        <taxon>Eurotiomycetidae</taxon>
        <taxon>Eurotiales</taxon>
        <taxon>Aspergillaceae</taxon>
        <taxon>Aspergillus</taxon>
        <taxon>Aspergillus subgen. Fumigati</taxon>
    </lineage>
</organism>
<dbReference type="GO" id="GO:0016607">
    <property type="term" value="C:nuclear speck"/>
    <property type="evidence" value="ECO:0007669"/>
    <property type="project" value="TreeGrafter"/>
</dbReference>
<dbReference type="GO" id="GO:0000209">
    <property type="term" value="P:protein polyubiquitination"/>
    <property type="evidence" value="ECO:0007669"/>
    <property type="project" value="TreeGrafter"/>
</dbReference>
<dbReference type="PANTHER" id="PTHR45670">
    <property type="entry name" value="E3 UBIQUITIN-PROTEIN LIGASE TRIP12"/>
    <property type="match status" value="1"/>
</dbReference>